<accession>A0ACB0IUI8</accession>
<protein>
    <submittedName>
        <fullName evidence="1">Uncharacterized protein</fullName>
    </submittedName>
</protein>
<gene>
    <name evidence="1" type="ORF">MILVUS5_LOCUS6786</name>
</gene>
<dbReference type="Proteomes" id="UP001177021">
    <property type="component" value="Unassembled WGS sequence"/>
</dbReference>
<evidence type="ECO:0000313" key="2">
    <source>
        <dbReference type="Proteomes" id="UP001177021"/>
    </source>
</evidence>
<proteinExistence type="predicted"/>
<comment type="caution">
    <text evidence="1">The sequence shown here is derived from an EMBL/GenBank/DDBJ whole genome shotgun (WGS) entry which is preliminary data.</text>
</comment>
<dbReference type="EMBL" id="CASHSV030000002">
    <property type="protein sequence ID" value="CAJ2636269.1"/>
    <property type="molecule type" value="Genomic_DNA"/>
</dbReference>
<reference evidence="1" key="1">
    <citation type="submission" date="2023-10" db="EMBL/GenBank/DDBJ databases">
        <authorList>
            <person name="Rodriguez Cubillos JULIANA M."/>
            <person name="De Vega J."/>
        </authorList>
    </citation>
    <scope>NUCLEOTIDE SEQUENCE</scope>
</reference>
<keyword evidence="2" id="KW-1185">Reference proteome</keyword>
<evidence type="ECO:0000313" key="1">
    <source>
        <dbReference type="EMBL" id="CAJ2636269.1"/>
    </source>
</evidence>
<sequence>MSKERYIPEGGSASRPPLFTGKNYYFWKNKMQLFLKSQEVGMWRIVTEGDYVPTVTSAEGVISDKPEDAWTTAEQQKVLLNSKAHLFLSCALSMEESERVDECDTAKKVWDTLQVHHEGTSHVKETRIDIGTNKFETFEMIENETIDEMFSRFTTIINELRSLGKTFSTNDRIRKLLRCFPVTWRPMVTAITQTKDLKTLPIEDLIGTLKAHEVILQGDKPLKKEKTIALKASQKDISFLEDDSKELESTQEEAEGELALISGKIQRMLRRRDQIRRNFSSGKDMQKNDFDKSQVTCFGCNKLGHYKSECPLNKSPRNFSFKKKSMLATWDDDDEFETNKEEEEEANICLMAESENDEVFLFDKTHPYEELETNFDSLLHDSEFLSKQCLSLQKEVSELKEEKKKLQTVILNFEKINKDLIESKEKHVCSSVLSKKIDENVVLKNEIMELRNDLTGFIKSTETFQNIMGSQSQALNKNGLGFNEVKNKIFENGYYQGAKKKPWFLDSGCSKHMTGDRRCFLSFIKKEGGSVTFGNNNTAQIKGKGIIGNNDSAKIEDVQYVEGLKHNLLSISQLCDSGFEVIFKPNICEVKQTSSGKVFFSGSRKKNLYVLYLDDIPAESCFMSIEKDKWIWHKRAGHISMKTISKLSQLDLVRGLPKIKFDKDKICEACVRGKQVKSSFYPKDFISTKKPLELLHIDLFGPVNTTSLGGKQYGFVIVDDFSRYTWVLFLKNKDESCDAFKNFCKLVQNEQNSNIISVRSDHGGEFENSSFKSFFDENGISHNFSCARTPQQNGVVERKNRTLQEMARTMLNESNVEKYFWAEAISTSCYILNRVSIRKILDKTPYELWKNRKPNISYFHIFGCFCYILNTKDNLGKFDSKSDKAIFLGYATNSKGYRIYNLKTQTMEISMNIIFDEFDDLIMPSIDDEQERLTSQDVPNQKKEDDPLLPPKTLRIVGNHPQDQIIGSSTDGIRTRLSFKDNDNNMAMISQIEPKSIGEAIIDKSWVEAMREELLQFEKNQVWSLVPSPTDHSIIGTRWVFRNKLDEEGKVIRNKARLVAQGYNQQEGIDYDETFAPVARLEAIRILLAYASHKNIKLFQMDVKSAFLNGFLNEEVYVHQPPGFENEKKKDHVFKLSKALYGLKQAPRAWYDRLSAFLIKNNFSRGKIDTTLFTKIDKLDLLIVQVYVDDIIFGSTNEKLCEDFSHLMQNEFEMSMMGELRYFLGLQIKQEMNGIFICQEKYIKDLLKKYKMNEAKIMATPMHPSTNLDKDEEGKIVPEKEYRGMIGSLLYLTASRPDIVFAVGLCARFQTSPRESHLTDVKRIFRYLVGTTNLGLWDIFSKISHLITPSLGYLNQLPPSLLIHQLFLFSLQPSSSSSPKPSSSFIFLSITIMRTKQTARRAPPFNRSPPRFRNPSPPPSSSLPLNLKPLRTLFPPYYDQPPPNPAQTPLNQNQTPPHLKPKAKKKPSFSAPPRRSQRLKENFANQQTQSNVEKIYINVDSTDEEESDEEETFVPPSSKSNSNPSSKSSSEETKSDSTIPTQPQTKKGKEKVCETSSKPKQRLEKKKSVNAMFQDETPMYSSEAEEKIFQEKWRTKPIAPGRFFNFEALQSHPLEIKAYTDFQETGIA</sequence>
<organism evidence="1 2">
    <name type="scientific">Trifolium pratense</name>
    <name type="common">Red clover</name>
    <dbReference type="NCBI Taxonomy" id="57577"/>
    <lineage>
        <taxon>Eukaryota</taxon>
        <taxon>Viridiplantae</taxon>
        <taxon>Streptophyta</taxon>
        <taxon>Embryophyta</taxon>
        <taxon>Tracheophyta</taxon>
        <taxon>Spermatophyta</taxon>
        <taxon>Magnoliopsida</taxon>
        <taxon>eudicotyledons</taxon>
        <taxon>Gunneridae</taxon>
        <taxon>Pentapetalae</taxon>
        <taxon>rosids</taxon>
        <taxon>fabids</taxon>
        <taxon>Fabales</taxon>
        <taxon>Fabaceae</taxon>
        <taxon>Papilionoideae</taxon>
        <taxon>50 kb inversion clade</taxon>
        <taxon>NPAAA clade</taxon>
        <taxon>Hologalegina</taxon>
        <taxon>IRL clade</taxon>
        <taxon>Trifolieae</taxon>
        <taxon>Trifolium</taxon>
    </lineage>
</organism>
<name>A0ACB0IUI8_TRIPR</name>